<evidence type="ECO:0000256" key="5">
    <source>
        <dbReference type="ARBA" id="ARBA00022777"/>
    </source>
</evidence>
<dbReference type="InterPro" id="IPR008965">
    <property type="entry name" value="CBM2/CBM3_carb-bd_dom_sf"/>
</dbReference>
<evidence type="ECO:0000256" key="6">
    <source>
        <dbReference type="ARBA" id="ARBA00022840"/>
    </source>
</evidence>
<dbReference type="Proteomes" id="UP001500620">
    <property type="component" value="Unassembled WGS sequence"/>
</dbReference>
<feature type="domain" description="CBM2" evidence="10">
    <location>
        <begin position="310"/>
        <end position="416"/>
    </location>
</feature>
<keyword evidence="3" id="KW-0808">Transferase</keyword>
<gene>
    <name evidence="11" type="ORF">GCM10022255_030430</name>
</gene>
<feature type="binding site" evidence="7">
    <location>
        <position position="33"/>
    </location>
    <ligand>
        <name>ATP</name>
        <dbReference type="ChEBI" id="CHEBI:30616"/>
    </ligand>
</feature>
<dbReference type="GO" id="GO:0016301">
    <property type="term" value="F:kinase activity"/>
    <property type="evidence" value="ECO:0007669"/>
    <property type="project" value="UniProtKB-KW"/>
</dbReference>
<evidence type="ECO:0000313" key="11">
    <source>
        <dbReference type="EMBL" id="GAA4248835.1"/>
    </source>
</evidence>
<name>A0ABP8D6U0_9ACTN</name>
<keyword evidence="12" id="KW-1185">Reference proteome</keyword>
<keyword evidence="6 7" id="KW-0067">ATP-binding</keyword>
<dbReference type="PANTHER" id="PTHR43289">
    <property type="entry name" value="MITOGEN-ACTIVATED PROTEIN KINASE KINASE KINASE 20-RELATED"/>
    <property type="match status" value="1"/>
</dbReference>
<evidence type="ECO:0000256" key="8">
    <source>
        <dbReference type="SAM" id="MobiDB-lite"/>
    </source>
</evidence>
<keyword evidence="5 11" id="KW-0418">Kinase</keyword>
<keyword evidence="4 7" id="KW-0547">Nucleotide-binding</keyword>
<dbReference type="Gene3D" id="3.30.200.20">
    <property type="entry name" value="Phosphorylase Kinase, domain 1"/>
    <property type="match status" value="1"/>
</dbReference>
<evidence type="ECO:0000256" key="2">
    <source>
        <dbReference type="ARBA" id="ARBA00022527"/>
    </source>
</evidence>
<dbReference type="CDD" id="cd14014">
    <property type="entry name" value="STKc_PknB_like"/>
    <property type="match status" value="1"/>
</dbReference>
<evidence type="ECO:0000256" key="1">
    <source>
        <dbReference type="ARBA" id="ARBA00012513"/>
    </source>
</evidence>
<dbReference type="SUPFAM" id="SSF49384">
    <property type="entry name" value="Carbohydrate-binding domain"/>
    <property type="match status" value="1"/>
</dbReference>
<dbReference type="SMART" id="SM00220">
    <property type="entry name" value="S_TKc"/>
    <property type="match status" value="1"/>
</dbReference>
<dbReference type="InterPro" id="IPR012291">
    <property type="entry name" value="CBM2_carb-bd_dom_sf"/>
</dbReference>
<comment type="caution">
    <text evidence="11">The sequence shown here is derived from an EMBL/GenBank/DDBJ whole genome shotgun (WGS) entry which is preliminary data.</text>
</comment>
<feature type="domain" description="Protein kinase" evidence="9">
    <location>
        <begin position="4"/>
        <end position="257"/>
    </location>
</feature>
<evidence type="ECO:0000256" key="4">
    <source>
        <dbReference type="ARBA" id="ARBA00022741"/>
    </source>
</evidence>
<dbReference type="Gene3D" id="2.60.40.290">
    <property type="match status" value="1"/>
</dbReference>
<dbReference type="RefSeq" id="WP_345126561.1">
    <property type="nucleotide sequence ID" value="NZ_BAABAT010000006.1"/>
</dbReference>
<dbReference type="InterPro" id="IPR008271">
    <property type="entry name" value="Ser/Thr_kinase_AS"/>
</dbReference>
<evidence type="ECO:0000256" key="3">
    <source>
        <dbReference type="ARBA" id="ARBA00022679"/>
    </source>
</evidence>
<dbReference type="Pfam" id="PF00553">
    <property type="entry name" value="CBM_2"/>
    <property type="match status" value="1"/>
</dbReference>
<keyword evidence="2" id="KW-0723">Serine/threonine-protein kinase</keyword>
<evidence type="ECO:0000259" key="9">
    <source>
        <dbReference type="PROSITE" id="PS50011"/>
    </source>
</evidence>
<dbReference type="InterPro" id="IPR001919">
    <property type="entry name" value="CBD2"/>
</dbReference>
<dbReference type="PROSITE" id="PS51173">
    <property type="entry name" value="CBM2"/>
    <property type="match status" value="1"/>
</dbReference>
<proteinExistence type="predicted"/>
<dbReference type="InterPro" id="IPR017441">
    <property type="entry name" value="Protein_kinase_ATP_BS"/>
</dbReference>
<feature type="compositionally biased region" description="Basic and acidic residues" evidence="8">
    <location>
        <begin position="429"/>
        <end position="444"/>
    </location>
</feature>
<dbReference type="PROSITE" id="PS00108">
    <property type="entry name" value="PROTEIN_KINASE_ST"/>
    <property type="match status" value="1"/>
</dbReference>
<dbReference type="SUPFAM" id="SSF56112">
    <property type="entry name" value="Protein kinase-like (PK-like)"/>
    <property type="match status" value="1"/>
</dbReference>
<dbReference type="InterPro" id="IPR011009">
    <property type="entry name" value="Kinase-like_dom_sf"/>
</dbReference>
<evidence type="ECO:0000259" key="10">
    <source>
        <dbReference type="PROSITE" id="PS51173"/>
    </source>
</evidence>
<feature type="region of interest" description="Disordered" evidence="8">
    <location>
        <begin position="419"/>
        <end position="444"/>
    </location>
</feature>
<evidence type="ECO:0000256" key="7">
    <source>
        <dbReference type="PROSITE-ProRule" id="PRU10141"/>
    </source>
</evidence>
<reference evidence="12" key="1">
    <citation type="journal article" date="2019" name="Int. J. Syst. Evol. Microbiol.">
        <title>The Global Catalogue of Microorganisms (GCM) 10K type strain sequencing project: providing services to taxonomists for standard genome sequencing and annotation.</title>
        <authorList>
            <consortium name="The Broad Institute Genomics Platform"/>
            <consortium name="The Broad Institute Genome Sequencing Center for Infectious Disease"/>
            <person name="Wu L."/>
            <person name="Ma J."/>
        </authorList>
    </citation>
    <scope>NUCLEOTIDE SEQUENCE [LARGE SCALE GENOMIC DNA]</scope>
    <source>
        <strain evidence="12">JCM 17441</strain>
    </source>
</reference>
<dbReference type="EMBL" id="BAABAT010000006">
    <property type="protein sequence ID" value="GAA4248835.1"/>
    <property type="molecule type" value="Genomic_DNA"/>
</dbReference>
<dbReference type="SMART" id="SM00637">
    <property type="entry name" value="CBD_II"/>
    <property type="match status" value="1"/>
</dbReference>
<dbReference type="PROSITE" id="PS50011">
    <property type="entry name" value="PROTEIN_KINASE_DOM"/>
    <property type="match status" value="1"/>
</dbReference>
<dbReference type="PROSITE" id="PS00107">
    <property type="entry name" value="PROTEIN_KINASE_ATP"/>
    <property type="match status" value="1"/>
</dbReference>
<evidence type="ECO:0000313" key="12">
    <source>
        <dbReference type="Proteomes" id="UP001500620"/>
    </source>
</evidence>
<dbReference type="Gene3D" id="1.10.510.10">
    <property type="entry name" value="Transferase(Phosphotransferase) domain 1"/>
    <property type="match status" value="1"/>
</dbReference>
<dbReference type="PANTHER" id="PTHR43289:SF6">
    <property type="entry name" value="SERINE_THREONINE-PROTEIN KINASE NEKL-3"/>
    <property type="match status" value="1"/>
</dbReference>
<protein>
    <recommendedName>
        <fullName evidence="1">non-specific serine/threonine protein kinase</fullName>
        <ecNumber evidence="1">2.7.11.1</ecNumber>
    </recommendedName>
</protein>
<sequence>MDRYRLIEPLGTGGMSVVWRAFDKVLERAVAVKLLAPDLLADERFRARIQAEARAAALLSHPHIAQVYDFGHDADGAPFVVMELVTGRPLEEAGPLPLSELLRVGADLAAALSAVHARGLVHRDVKPANVMLTEAGAKLVDFGISAVAGDESDRHDEILGTPAYLAPERLQGLPTTAATDVYALGVLLYKALAGRLPWPSVESSTGLLEAHCFVRPAPLPPGLCPPPVAQAIARCLAKSPQDRPSAEEMCEVLSAAVPLAPGAWMPRSRYGRLTLAGAVAVAAVSGLAMCAPGTPEEPTWMAAAATPASAAPAEVDCAVQYSVRDGAGGAFAADLHLTATGGDGGWSLTFSLPAGQAIGALNGATWTQDGSQVSVRGPDLAADLSTGATFAVTGADRASSGQPSDFALNGSACRSVLVATTTTSAPPTVHDKHEKKDKPGKKDQ</sequence>
<dbReference type="EC" id="2.7.11.1" evidence="1"/>
<dbReference type="InterPro" id="IPR000719">
    <property type="entry name" value="Prot_kinase_dom"/>
</dbReference>
<feature type="compositionally biased region" description="Low complexity" evidence="8">
    <location>
        <begin position="419"/>
        <end position="428"/>
    </location>
</feature>
<accession>A0ABP8D6U0</accession>
<organism evidence="11 12">
    <name type="scientific">Dactylosporangium darangshiense</name>
    <dbReference type="NCBI Taxonomy" id="579108"/>
    <lineage>
        <taxon>Bacteria</taxon>
        <taxon>Bacillati</taxon>
        <taxon>Actinomycetota</taxon>
        <taxon>Actinomycetes</taxon>
        <taxon>Micromonosporales</taxon>
        <taxon>Micromonosporaceae</taxon>
        <taxon>Dactylosporangium</taxon>
    </lineage>
</organism>
<dbReference type="Pfam" id="PF00069">
    <property type="entry name" value="Pkinase"/>
    <property type="match status" value="1"/>
</dbReference>